<dbReference type="InterPro" id="IPR055072">
    <property type="entry name" value="Ferlin_DSRM"/>
</dbReference>
<dbReference type="GO" id="GO:0061025">
    <property type="term" value="P:membrane fusion"/>
    <property type="evidence" value="ECO:0007669"/>
    <property type="project" value="TreeGrafter"/>
</dbReference>
<organism evidence="8 9">
    <name type="scientific">Panagrolaimus davidi</name>
    <dbReference type="NCBI Taxonomy" id="227884"/>
    <lineage>
        <taxon>Eukaryota</taxon>
        <taxon>Metazoa</taxon>
        <taxon>Ecdysozoa</taxon>
        <taxon>Nematoda</taxon>
        <taxon>Chromadorea</taxon>
        <taxon>Rhabditida</taxon>
        <taxon>Tylenchina</taxon>
        <taxon>Panagrolaimomorpha</taxon>
        <taxon>Panagrolaimoidea</taxon>
        <taxon>Panagrolaimidae</taxon>
        <taxon>Panagrolaimus</taxon>
    </lineage>
</organism>
<evidence type="ECO:0000259" key="7">
    <source>
        <dbReference type="PROSITE" id="PS50004"/>
    </source>
</evidence>
<dbReference type="PANTHER" id="PTHR12546">
    <property type="entry name" value="FER-1-LIKE"/>
    <property type="match status" value="1"/>
</dbReference>
<feature type="transmembrane region" description="Helical" evidence="6">
    <location>
        <begin position="435"/>
        <end position="456"/>
    </location>
</feature>
<evidence type="ECO:0000256" key="4">
    <source>
        <dbReference type="ARBA" id="ARBA00022989"/>
    </source>
</evidence>
<feature type="domain" description="C2" evidence="7">
    <location>
        <begin position="170"/>
        <end position="316"/>
    </location>
</feature>
<evidence type="ECO:0000256" key="5">
    <source>
        <dbReference type="ARBA" id="ARBA00023136"/>
    </source>
</evidence>
<keyword evidence="5 6" id="KW-0472">Membrane</keyword>
<dbReference type="AlphaFoldDB" id="A0A914P2G8"/>
<evidence type="ECO:0000256" key="2">
    <source>
        <dbReference type="ARBA" id="ARBA00022692"/>
    </source>
</evidence>
<evidence type="ECO:0000313" key="8">
    <source>
        <dbReference type="Proteomes" id="UP000887578"/>
    </source>
</evidence>
<protein>
    <submittedName>
        <fullName evidence="9">C2 domain-containing protein</fullName>
    </submittedName>
</protein>
<dbReference type="InterPro" id="IPR037721">
    <property type="entry name" value="Ferlin"/>
</dbReference>
<keyword evidence="2 6" id="KW-0812">Transmembrane</keyword>
<dbReference type="GO" id="GO:0016020">
    <property type="term" value="C:membrane"/>
    <property type="evidence" value="ECO:0007669"/>
    <property type="project" value="UniProtKB-SubCell"/>
</dbReference>
<dbReference type="Pfam" id="PF16165">
    <property type="entry name" value="Ferlin_C"/>
    <property type="match status" value="1"/>
</dbReference>
<evidence type="ECO:0000256" key="1">
    <source>
        <dbReference type="ARBA" id="ARBA00004167"/>
    </source>
</evidence>
<dbReference type="InterPro" id="IPR032362">
    <property type="entry name" value="Ferlin_C"/>
</dbReference>
<sequence>MFEILTNIPKETTLKISIVDKKRFFGGEEIGETTIDLENRLLTKHRATVGLPEMYNLFGPLPWRDQLPPMEILSRYCRKMHYKPPKVLITDDDCGLEVFGSTVWLKAIQPDEALKCDAFLGRPIQRVALFILQCIGLVPEHVETRPLFSAINPDLEVGKLECFIDIFPKCLGTIPPAIDISPRKPNCYQLRLAVFKTRNVILLKKSFGTPAADLYVRCYLNGATKAEKTDIHFRCMDGAASFNYRLLFNFEYDPWERMISAKKKTRLFRKASSELVDPVLIIQLCDNNKFKKDVVIGEIKVPLLGFEEGQPSDEDMAYIPNKMPILSLFQHKAVRGWWPCLSTKVPKEQRSDYSEKKKDDDYDPLKRYVTGMLEMELSLVSAAEAKLEPVGKKRGKPNRNPFLPRPDRSKWDYFWCTSRFRVAMKFFWKKCGAQFLCYLVIVLIIALLIASFIWQFPNIVGAVTSNSINNALG</sequence>
<dbReference type="Gene3D" id="2.60.40.150">
    <property type="entry name" value="C2 domain"/>
    <property type="match status" value="1"/>
</dbReference>
<comment type="subcellular location">
    <subcellularLocation>
        <location evidence="1">Membrane</location>
        <topology evidence="1">Single-pass membrane protein</topology>
    </subcellularLocation>
</comment>
<evidence type="ECO:0000313" key="9">
    <source>
        <dbReference type="WBParaSite" id="PDA_v2.g11424.t1"/>
    </source>
</evidence>
<dbReference type="Proteomes" id="UP000887578">
    <property type="component" value="Unplaced"/>
</dbReference>
<evidence type="ECO:0000256" key="3">
    <source>
        <dbReference type="ARBA" id="ARBA00022737"/>
    </source>
</evidence>
<accession>A0A914P2G8</accession>
<dbReference type="InterPro" id="IPR035892">
    <property type="entry name" value="C2_domain_sf"/>
</dbReference>
<name>A0A914P2G8_9BILA</name>
<dbReference type="Pfam" id="PF00168">
    <property type="entry name" value="C2"/>
    <property type="match status" value="1"/>
</dbReference>
<reference evidence="9" key="1">
    <citation type="submission" date="2022-11" db="UniProtKB">
        <authorList>
            <consortium name="WormBaseParasite"/>
        </authorList>
    </citation>
    <scope>IDENTIFICATION</scope>
</reference>
<dbReference type="GO" id="GO:0007009">
    <property type="term" value="P:plasma membrane organization"/>
    <property type="evidence" value="ECO:0007669"/>
    <property type="project" value="TreeGrafter"/>
</dbReference>
<dbReference type="PROSITE" id="PS50004">
    <property type="entry name" value="C2"/>
    <property type="match status" value="1"/>
</dbReference>
<keyword evidence="4 6" id="KW-1133">Transmembrane helix</keyword>
<evidence type="ECO:0000256" key="6">
    <source>
        <dbReference type="SAM" id="Phobius"/>
    </source>
</evidence>
<proteinExistence type="predicted"/>
<dbReference type="PANTHER" id="PTHR12546:SF33">
    <property type="entry name" value="SPERM VESICLE FUSION PROTEIN FER-1"/>
    <property type="match status" value="1"/>
</dbReference>
<keyword evidence="3" id="KW-0677">Repeat</keyword>
<dbReference type="WBParaSite" id="PDA_v2.g11424.t1">
    <property type="protein sequence ID" value="PDA_v2.g11424.t1"/>
    <property type="gene ID" value="PDA_v2.g11424"/>
</dbReference>
<dbReference type="InterPro" id="IPR000008">
    <property type="entry name" value="C2_dom"/>
</dbReference>
<dbReference type="SUPFAM" id="SSF49562">
    <property type="entry name" value="C2 domain (Calcium/lipid-binding domain, CaLB)"/>
    <property type="match status" value="1"/>
</dbReference>
<keyword evidence="8" id="KW-1185">Reference proteome</keyword>
<dbReference type="Pfam" id="PF22901">
    <property type="entry name" value="dsrm_Ferlin"/>
    <property type="match status" value="1"/>
</dbReference>